<evidence type="ECO:0000313" key="9">
    <source>
        <dbReference type="Proteomes" id="UP000593765"/>
    </source>
</evidence>
<name>A0A7M2WPW4_9BACT</name>
<evidence type="ECO:0000256" key="2">
    <source>
        <dbReference type="ARBA" id="ARBA00007814"/>
    </source>
</evidence>
<dbReference type="Gene3D" id="3.40.50.410">
    <property type="entry name" value="von Willebrand factor, type A domain"/>
    <property type="match status" value="1"/>
</dbReference>
<proteinExistence type="inferred from homology"/>
<comment type="similarity">
    <text evidence="2">Belongs to the Ro 60 kDa family.</text>
</comment>
<keyword evidence="4" id="KW-0479">Metal-binding</keyword>
<evidence type="ECO:0000256" key="3">
    <source>
        <dbReference type="ARBA" id="ARBA00022490"/>
    </source>
</evidence>
<dbReference type="InterPro" id="IPR036465">
    <property type="entry name" value="vWFA_dom_sf"/>
</dbReference>
<reference evidence="8 9" key="1">
    <citation type="submission" date="2020-10" db="EMBL/GenBank/DDBJ databases">
        <title>Wide distribution of Phycisphaera-like planctomycetes from WD2101 soil group in peatlands and genome analysis of the first cultivated representative.</title>
        <authorList>
            <person name="Dedysh S.N."/>
            <person name="Beletsky A.V."/>
            <person name="Ivanova A."/>
            <person name="Kulichevskaya I.S."/>
            <person name="Suzina N.E."/>
            <person name="Philippov D.A."/>
            <person name="Rakitin A.L."/>
            <person name="Mardanov A.V."/>
            <person name="Ravin N.V."/>
        </authorList>
    </citation>
    <scope>NUCLEOTIDE SEQUENCE [LARGE SCALE GENOMIC DNA]</scope>
    <source>
        <strain evidence="8 9">M1803</strain>
    </source>
</reference>
<dbReference type="GO" id="GO:1990904">
    <property type="term" value="C:ribonucleoprotein complex"/>
    <property type="evidence" value="ECO:0007669"/>
    <property type="project" value="UniProtKB-KW"/>
</dbReference>
<protein>
    <submittedName>
        <fullName evidence="8">TROVE domain-containing protein</fullName>
    </submittedName>
</protein>
<dbReference type="Pfam" id="PF25045">
    <property type="entry name" value="vWA_Ro60"/>
    <property type="match status" value="1"/>
</dbReference>
<sequence length="535" mass="58405">MASKTLFKSNAGSLIPAVDTVNEAGGIAYRFPAKHMLAQYAATGCLNSTFYATAEQQLATVLELCKNLEPEFIARTAIYARQRGYMKDLPALLCAVLAAKPNAGGLLAEVFDRVIDDARMLRNFVQIVRSGVTGRKSLGSMPKRLILNWIEKRSDDQLFRASVGNDPSLADVIKMVHPSPRSKGRAALFGYLIGREATMTEAGASWTANDLPQLVKQYEAFKTGASKDVPDVPFQMLTSLPLTSGDWKQIARNAPWQMTRMNLNTFARHGVFDDAQVTQLIADRLRNPELIGKAKVFPYQLMVAYTQVDSKVPTVVREAIQDAMEIAIANVPKAPNGVWVFPDVSGSMHSPVTGHRTGATTAVRCIDVAALVAAAMLRQNPGSAEVLPFESNVVTSCRLNPRDTVLTNAQKLASLPCGGTNCSAPLSELNRRKAEGDLLIYVSDNESWLDSPNYGSWGGDRTKTMVEWAAYKKRNPNAKLVCIDIQPYGSTQATEREDILNIGGFSDRVFDIIAEFANGTLHPDHWVGVIEAIAL</sequence>
<dbReference type="PANTHER" id="PTHR14202:SF0">
    <property type="entry name" value="RNA-BINDING PROTEIN RO60"/>
    <property type="match status" value="1"/>
</dbReference>
<comment type="subcellular location">
    <subcellularLocation>
        <location evidence="1">Cytoplasm</location>
    </subcellularLocation>
</comment>
<dbReference type="InterPro" id="IPR040322">
    <property type="entry name" value="TROVE2"/>
</dbReference>
<dbReference type="SUPFAM" id="SSF53300">
    <property type="entry name" value="vWA-like"/>
    <property type="match status" value="1"/>
</dbReference>
<keyword evidence="9" id="KW-1185">Reference proteome</keyword>
<dbReference type="PANTHER" id="PTHR14202">
    <property type="entry name" value="60 KDA RIBONUCLEOPROTEIN SSA/RO"/>
    <property type="match status" value="1"/>
</dbReference>
<dbReference type="InterPro" id="IPR008858">
    <property type="entry name" value="TROVE_dom"/>
</dbReference>
<dbReference type="GO" id="GO:0005737">
    <property type="term" value="C:cytoplasm"/>
    <property type="evidence" value="ECO:0007669"/>
    <property type="project" value="UniProtKB-SubCell"/>
</dbReference>
<dbReference type="InterPro" id="IPR037214">
    <property type="entry name" value="TROVE_dom_sf"/>
</dbReference>
<dbReference type="GO" id="GO:0003723">
    <property type="term" value="F:RNA binding"/>
    <property type="evidence" value="ECO:0007669"/>
    <property type="project" value="UniProtKB-KW"/>
</dbReference>
<evidence type="ECO:0000256" key="1">
    <source>
        <dbReference type="ARBA" id="ARBA00004496"/>
    </source>
</evidence>
<evidence type="ECO:0000259" key="7">
    <source>
        <dbReference type="PROSITE" id="PS50988"/>
    </source>
</evidence>
<dbReference type="InterPro" id="IPR056800">
    <property type="entry name" value="vWA_Ro60"/>
</dbReference>
<gene>
    <name evidence="8" type="ORF">IPV69_14845</name>
</gene>
<dbReference type="RefSeq" id="WP_206290472.1">
    <property type="nucleotide sequence ID" value="NZ_CP063458.1"/>
</dbReference>
<dbReference type="SUPFAM" id="SSF140864">
    <property type="entry name" value="TROVE domain-like"/>
    <property type="match status" value="1"/>
</dbReference>
<dbReference type="AlphaFoldDB" id="A0A7M2WPW4"/>
<keyword evidence="5" id="KW-0694">RNA-binding</keyword>
<dbReference type="PROSITE" id="PS50988">
    <property type="entry name" value="TROVE"/>
    <property type="match status" value="1"/>
</dbReference>
<evidence type="ECO:0000256" key="6">
    <source>
        <dbReference type="ARBA" id="ARBA00023274"/>
    </source>
</evidence>
<dbReference type="EMBL" id="CP063458">
    <property type="protein sequence ID" value="QOV87565.1"/>
    <property type="molecule type" value="Genomic_DNA"/>
</dbReference>
<organism evidence="8 9">
    <name type="scientific">Humisphaera borealis</name>
    <dbReference type="NCBI Taxonomy" id="2807512"/>
    <lineage>
        <taxon>Bacteria</taxon>
        <taxon>Pseudomonadati</taxon>
        <taxon>Planctomycetota</taxon>
        <taxon>Phycisphaerae</taxon>
        <taxon>Tepidisphaerales</taxon>
        <taxon>Tepidisphaeraceae</taxon>
        <taxon>Humisphaera</taxon>
    </lineage>
</organism>
<keyword evidence="6" id="KW-0687">Ribonucleoprotein</keyword>
<evidence type="ECO:0000256" key="4">
    <source>
        <dbReference type="ARBA" id="ARBA00022723"/>
    </source>
</evidence>
<dbReference type="KEGG" id="hbs:IPV69_14845"/>
<feature type="domain" description="TROVE" evidence="7">
    <location>
        <begin position="20"/>
        <end position="336"/>
    </location>
</feature>
<evidence type="ECO:0000313" key="8">
    <source>
        <dbReference type="EMBL" id="QOV87565.1"/>
    </source>
</evidence>
<dbReference type="GO" id="GO:0046872">
    <property type="term" value="F:metal ion binding"/>
    <property type="evidence" value="ECO:0007669"/>
    <property type="project" value="UniProtKB-KW"/>
</dbReference>
<accession>A0A7M2WPW4</accession>
<keyword evidence="3" id="KW-0963">Cytoplasm</keyword>
<dbReference type="Proteomes" id="UP000593765">
    <property type="component" value="Chromosome"/>
</dbReference>
<evidence type="ECO:0000256" key="5">
    <source>
        <dbReference type="ARBA" id="ARBA00022884"/>
    </source>
</evidence>